<dbReference type="eggNOG" id="arCOG07057">
    <property type="taxonomic scope" value="Archaea"/>
</dbReference>
<gene>
    <name evidence="1" type="ordered locus">TUZN_1038</name>
</gene>
<sequence length="220" mass="24367">MENRKMLAIALLAAAAAAAAGALVFGWTIWREGWWGSTGPYQWAPMAGMMGGWATGGGVYANVYQYGYVGGCPMWGGRQLGVGYVNDTNLVQYVESATGLEVLEAEKYQYNYYVIVGRGGKPLEELLVFPNGVIHPEPQSMMWRGLPMLIDNKTAVEIAERWLAAHFPGSEIEEVHVFPGYYTIHFMTPDGDMQMLSVNGYNGAVLFHWWHGRYIATIKG</sequence>
<proteinExistence type="predicted"/>
<dbReference type="RefSeq" id="WP_013679855.1">
    <property type="nucleotide sequence ID" value="NC_015315.1"/>
</dbReference>
<evidence type="ECO:0000313" key="2">
    <source>
        <dbReference type="Proteomes" id="UP000008138"/>
    </source>
</evidence>
<dbReference type="Proteomes" id="UP000008138">
    <property type="component" value="Chromosome"/>
</dbReference>
<dbReference type="GeneID" id="10360568"/>
<dbReference type="HOGENOM" id="CLU_098908_0_1_2"/>
<keyword evidence="2" id="KW-1185">Reference proteome</keyword>
<dbReference type="KEGG" id="tuz:TUZN_1038"/>
<evidence type="ECO:0008006" key="3">
    <source>
        <dbReference type="Google" id="ProtNLM"/>
    </source>
</evidence>
<reference key="2">
    <citation type="submission" date="2011-03" db="EMBL/GenBank/DDBJ databases">
        <title>Complete genome sequence of the thermoacidophilic crenarchaeon Thermoproteus uzoniensis 768-20.</title>
        <authorList>
            <person name="Mardanov A.V."/>
            <person name="Gumerov V.M."/>
            <person name="Beletsky A.V."/>
            <person name="Prokofeva M.I."/>
            <person name="Bonch-Osmolovskaya E.A."/>
            <person name="Ravin N.V."/>
            <person name="Skryabin K.G."/>
        </authorList>
    </citation>
    <scope>NUCLEOTIDE SEQUENCE</scope>
    <source>
        <strain>768-20</strain>
    </source>
</reference>
<dbReference type="AlphaFoldDB" id="F2L6C3"/>
<accession>F2L6C3</accession>
<name>F2L6C3_THEU7</name>
<protein>
    <recommendedName>
        <fullName evidence="3">PepSY domain-containing protein</fullName>
    </recommendedName>
</protein>
<dbReference type="EMBL" id="CP002590">
    <property type="protein sequence ID" value="AEA12519.1"/>
    <property type="molecule type" value="Genomic_DNA"/>
</dbReference>
<organism evidence="1 2">
    <name type="scientific">Thermoproteus uzoniensis (strain 768-20)</name>
    <dbReference type="NCBI Taxonomy" id="999630"/>
    <lineage>
        <taxon>Archaea</taxon>
        <taxon>Thermoproteota</taxon>
        <taxon>Thermoprotei</taxon>
        <taxon>Thermoproteales</taxon>
        <taxon>Thermoproteaceae</taxon>
        <taxon>Thermoproteus</taxon>
    </lineage>
</organism>
<evidence type="ECO:0000313" key="1">
    <source>
        <dbReference type="EMBL" id="AEA12519.1"/>
    </source>
</evidence>
<dbReference type="STRING" id="999630.TUZN_1038"/>
<reference evidence="1 2" key="1">
    <citation type="journal article" date="2011" name="J. Bacteriol.">
        <title>Complete genome sequence of the thermoacidophilic crenarchaeon Thermoproteus uzoniensis 768-20.</title>
        <authorList>
            <person name="Mardanov A.V."/>
            <person name="Gumerov V.M."/>
            <person name="Beletsky A.V."/>
            <person name="Prokofeva M.I."/>
            <person name="Bonch-Osmolovskaya E.A."/>
            <person name="Ravin N.V."/>
            <person name="Skryabin K.G."/>
        </authorList>
    </citation>
    <scope>NUCLEOTIDE SEQUENCE [LARGE SCALE GENOMIC DNA]</scope>
    <source>
        <strain evidence="1 2">768-20</strain>
    </source>
</reference>
<dbReference type="OrthoDB" id="137613at2157"/>